<dbReference type="RefSeq" id="WP_088410232.1">
    <property type="nucleotide sequence ID" value="NZ_CP021995.1"/>
</dbReference>
<proteinExistence type="predicted"/>
<gene>
    <name evidence="1" type="ORF">CD943_04455</name>
</gene>
<evidence type="ECO:0000313" key="2">
    <source>
        <dbReference type="Proteomes" id="UP000197024"/>
    </source>
</evidence>
<organism evidence="1 2">
    <name type="scientific">Brevundimonas diminuta</name>
    <name type="common">Pseudomonas diminuta</name>
    <dbReference type="NCBI Taxonomy" id="293"/>
    <lineage>
        <taxon>Bacteria</taxon>
        <taxon>Pseudomonadati</taxon>
        <taxon>Pseudomonadota</taxon>
        <taxon>Alphaproteobacteria</taxon>
        <taxon>Caulobacterales</taxon>
        <taxon>Caulobacteraceae</taxon>
        <taxon>Brevundimonas</taxon>
    </lineage>
</organism>
<protein>
    <submittedName>
        <fullName evidence="1">Uncharacterized protein</fullName>
    </submittedName>
</protein>
<reference evidence="1 2" key="1">
    <citation type="submission" date="2017-06" db="EMBL/GenBank/DDBJ databases">
        <title>Biodegradation of gentamicin by bacterial consortia AMQD4 in synthetic medium and raw gentamicin sewage.</title>
        <authorList>
            <person name="Chang H."/>
            <person name="Feng Y."/>
            <person name="Li Z."/>
            <person name="Xue J."/>
            <person name="Cheng D."/>
        </authorList>
    </citation>
    <scope>NUCLEOTIDE SEQUENCE [LARGE SCALE GENOMIC DNA]</scope>
    <source>
        <strain evidence="1 2">BZC3</strain>
    </source>
</reference>
<reference evidence="1 2" key="2">
    <citation type="submission" date="2017-06" db="EMBL/GenBank/DDBJ databases">
        <authorList>
            <person name="Kim H.J."/>
            <person name="Triplett B.A."/>
        </authorList>
    </citation>
    <scope>NUCLEOTIDE SEQUENCE [LARGE SCALE GENOMIC DNA]</scope>
    <source>
        <strain evidence="1 2">BZC3</strain>
    </source>
</reference>
<accession>A0A1Z3LVJ1</accession>
<evidence type="ECO:0000313" key="1">
    <source>
        <dbReference type="EMBL" id="ASD26203.1"/>
    </source>
</evidence>
<sequence length="147" mass="15879">MLRNLKRLWVENGAATYKEVDKCSYTPKTDTYARIFGSFNAALSAIGYDLTARGRWRAVDGRIADNQQIVDALKEVLATHGYLSLKLLAGPPGAPSGSLLRSRFGNLTAAYEAAGFLSSHSEIAAWQRKRLASAEPPGEPVPVTGRG</sequence>
<name>A0A1Z3LVJ1_BREDI</name>
<dbReference type="Proteomes" id="UP000197024">
    <property type="component" value="Chromosome"/>
</dbReference>
<dbReference type="EMBL" id="CP021995">
    <property type="protein sequence ID" value="ASD26203.1"/>
    <property type="molecule type" value="Genomic_DNA"/>
</dbReference>
<dbReference type="AlphaFoldDB" id="A0A1Z3LVJ1"/>